<dbReference type="GO" id="GO:0016020">
    <property type="term" value="C:membrane"/>
    <property type="evidence" value="ECO:0007669"/>
    <property type="project" value="InterPro"/>
</dbReference>
<evidence type="ECO:0000256" key="4">
    <source>
        <dbReference type="ARBA" id="ARBA00008655"/>
    </source>
</evidence>
<keyword evidence="12" id="KW-0812">Transmembrane</keyword>
<evidence type="ECO:0000256" key="10">
    <source>
        <dbReference type="ARBA" id="ARBA00023315"/>
    </source>
</evidence>
<comment type="similarity">
    <text evidence="4 11">Belongs to the 1-acyl-sn-glycerol-3-phosphate acyltransferase family.</text>
</comment>
<dbReference type="GO" id="GO:0006654">
    <property type="term" value="P:phosphatidic acid biosynthetic process"/>
    <property type="evidence" value="ECO:0007669"/>
    <property type="project" value="TreeGrafter"/>
</dbReference>
<feature type="domain" description="Phospholipid/glycerol acyltransferase" evidence="13">
    <location>
        <begin position="69"/>
        <end position="181"/>
    </location>
</feature>
<organism evidence="14 15">
    <name type="scientific">Methylomarinovum caldicuralii</name>
    <dbReference type="NCBI Taxonomy" id="438856"/>
    <lineage>
        <taxon>Bacteria</taxon>
        <taxon>Pseudomonadati</taxon>
        <taxon>Pseudomonadota</taxon>
        <taxon>Gammaproteobacteria</taxon>
        <taxon>Methylococcales</taxon>
        <taxon>Methylothermaceae</taxon>
        <taxon>Methylomarinovum</taxon>
    </lineage>
</organism>
<name>A0AAU9BQC2_9GAMM</name>
<keyword evidence="10 11" id="KW-0012">Acyltransferase</keyword>
<dbReference type="CDD" id="cd07989">
    <property type="entry name" value="LPLAT_AGPAT-like"/>
    <property type="match status" value="1"/>
</dbReference>
<gene>
    <name evidence="14" type="ORF">MIT9_P0195</name>
</gene>
<evidence type="ECO:0000313" key="14">
    <source>
        <dbReference type="EMBL" id="BCX80621.1"/>
    </source>
</evidence>
<evidence type="ECO:0000256" key="7">
    <source>
        <dbReference type="ARBA" id="ARBA00022516"/>
    </source>
</evidence>
<protein>
    <recommendedName>
        <fullName evidence="6 11">1-acyl-sn-glycerol-3-phosphate acyltransferase</fullName>
        <ecNumber evidence="5 11">2.3.1.51</ecNumber>
    </recommendedName>
</protein>
<comment type="pathway">
    <text evidence="3">Lipid metabolism.</text>
</comment>
<dbReference type="EMBL" id="AP024714">
    <property type="protein sequence ID" value="BCX80621.1"/>
    <property type="molecule type" value="Genomic_DNA"/>
</dbReference>
<evidence type="ECO:0000313" key="15">
    <source>
        <dbReference type="Proteomes" id="UP001321825"/>
    </source>
</evidence>
<keyword evidence="7 11" id="KW-0444">Lipid biosynthesis</keyword>
<proteinExistence type="inferred from homology"/>
<evidence type="ECO:0000256" key="11">
    <source>
        <dbReference type="RuleBase" id="RU361267"/>
    </source>
</evidence>
<dbReference type="GO" id="GO:0003841">
    <property type="term" value="F:1-acylglycerol-3-phosphate O-acyltransferase activity"/>
    <property type="evidence" value="ECO:0007669"/>
    <property type="project" value="UniProtKB-UniRule"/>
</dbReference>
<comment type="catalytic activity">
    <reaction evidence="1 11">
        <text>a 1-acyl-sn-glycero-3-phosphate + an acyl-CoA = a 1,2-diacyl-sn-glycero-3-phosphate + CoA</text>
        <dbReference type="Rhea" id="RHEA:19709"/>
        <dbReference type="ChEBI" id="CHEBI:57287"/>
        <dbReference type="ChEBI" id="CHEBI:57970"/>
        <dbReference type="ChEBI" id="CHEBI:58342"/>
        <dbReference type="ChEBI" id="CHEBI:58608"/>
        <dbReference type="EC" id="2.3.1.51"/>
    </reaction>
</comment>
<evidence type="ECO:0000256" key="5">
    <source>
        <dbReference type="ARBA" id="ARBA00013211"/>
    </source>
</evidence>
<keyword evidence="15" id="KW-1185">Reference proteome</keyword>
<reference evidence="15" key="1">
    <citation type="journal article" date="2024" name="Int. J. Syst. Evol. Microbiol.">
        <title>Methylomarinovum tepidoasis sp. nov., a moderately thermophilic methanotroph of the family Methylothermaceae isolated from a deep-sea hydrothermal field.</title>
        <authorList>
            <person name="Hirayama H."/>
            <person name="Takaki Y."/>
            <person name="Abe M."/>
            <person name="Miyazaki M."/>
            <person name="Uematsu K."/>
            <person name="Matsui Y."/>
            <person name="Takai K."/>
        </authorList>
    </citation>
    <scope>NUCLEOTIDE SEQUENCE [LARGE SCALE GENOMIC DNA]</scope>
    <source>
        <strain evidence="15">IT-9</strain>
    </source>
</reference>
<evidence type="ECO:0000256" key="12">
    <source>
        <dbReference type="SAM" id="Phobius"/>
    </source>
</evidence>
<keyword evidence="8 11" id="KW-0808">Transferase</keyword>
<keyword evidence="11" id="KW-0594">Phospholipid biosynthesis</keyword>
<dbReference type="RefSeq" id="WP_317705589.1">
    <property type="nucleotide sequence ID" value="NZ_AP024714.1"/>
</dbReference>
<dbReference type="KEGG" id="mcau:MIT9_P0195"/>
<dbReference type="EC" id="2.3.1.51" evidence="5 11"/>
<evidence type="ECO:0000256" key="1">
    <source>
        <dbReference type="ARBA" id="ARBA00001141"/>
    </source>
</evidence>
<evidence type="ECO:0000256" key="6">
    <source>
        <dbReference type="ARBA" id="ARBA00016139"/>
    </source>
</evidence>
<dbReference type="NCBIfam" id="TIGR00530">
    <property type="entry name" value="AGP_acyltrn"/>
    <property type="match status" value="1"/>
</dbReference>
<accession>A0AAU9BQC2</accession>
<keyword evidence="12" id="KW-1133">Transmembrane helix</keyword>
<comment type="pathway">
    <text evidence="2">Phospholipid metabolism; CDP-diacylglycerol biosynthesis; CDP-diacylglycerol from sn-glycerol 3-phosphate: step 2/3.</text>
</comment>
<evidence type="ECO:0000256" key="2">
    <source>
        <dbReference type="ARBA" id="ARBA00004728"/>
    </source>
</evidence>
<comment type="domain">
    <text evidence="11">The HXXXXD motif is essential for acyltransferase activity and may constitute the binding site for the phosphate moiety of the glycerol-3-phosphate.</text>
</comment>
<keyword evidence="12" id="KW-0472">Membrane</keyword>
<evidence type="ECO:0000256" key="9">
    <source>
        <dbReference type="ARBA" id="ARBA00023098"/>
    </source>
</evidence>
<dbReference type="SMART" id="SM00563">
    <property type="entry name" value="PlsC"/>
    <property type="match status" value="1"/>
</dbReference>
<dbReference type="Proteomes" id="UP001321825">
    <property type="component" value="Chromosome"/>
</dbReference>
<feature type="transmembrane region" description="Helical" evidence="12">
    <location>
        <begin position="12"/>
        <end position="32"/>
    </location>
</feature>
<dbReference type="InterPro" id="IPR002123">
    <property type="entry name" value="Plipid/glycerol_acylTrfase"/>
</dbReference>
<evidence type="ECO:0000259" key="13">
    <source>
        <dbReference type="SMART" id="SM00563"/>
    </source>
</evidence>
<evidence type="ECO:0000256" key="3">
    <source>
        <dbReference type="ARBA" id="ARBA00005189"/>
    </source>
</evidence>
<evidence type="ECO:0000256" key="8">
    <source>
        <dbReference type="ARBA" id="ARBA00022679"/>
    </source>
</evidence>
<dbReference type="SUPFAM" id="SSF69593">
    <property type="entry name" value="Glycerol-3-phosphate (1)-acyltransferase"/>
    <property type="match status" value="1"/>
</dbReference>
<dbReference type="Pfam" id="PF01553">
    <property type="entry name" value="Acyltransferase"/>
    <property type="match status" value="1"/>
</dbReference>
<keyword evidence="11" id="KW-1208">Phospholipid metabolism</keyword>
<keyword evidence="9 11" id="KW-0443">Lipid metabolism</keyword>
<dbReference type="PANTHER" id="PTHR10434">
    <property type="entry name" value="1-ACYL-SN-GLYCEROL-3-PHOSPHATE ACYLTRANSFERASE"/>
    <property type="match status" value="1"/>
</dbReference>
<dbReference type="InterPro" id="IPR004552">
    <property type="entry name" value="AGP_acyltrans"/>
</dbReference>
<dbReference type="PANTHER" id="PTHR10434:SF64">
    <property type="entry name" value="1-ACYL-SN-GLYCEROL-3-PHOSPHATE ACYLTRANSFERASE-RELATED"/>
    <property type="match status" value="1"/>
</dbReference>
<dbReference type="AlphaFoldDB" id="A0AAU9BQC2"/>
<sequence length="245" mass="27092">MRNLPRALGRGGLILLWLSGGAVVLVAVFPWLRHSPRRRDAIRLSWFRGLGRILGLRLETCGRPASGPVLVVANHISWLDIVVLGCQAPMTFVAKAEVASWPLLGFLARHSGTLFIARRDLRNIRQVNQAVTKRLQNGERVVIFPEGTTTPGNQVLPFTSALLQAAIDARAPVQPVTLQYPGETATAAPFIGDDTFLASLWRILRLSRVEARCRWHPPLRGGRRRILADRARDLIAATFPERLAG</sequence>